<dbReference type="PANTHER" id="PTHR35455:SF1">
    <property type="entry name" value="AGAP005842-PA"/>
    <property type="match status" value="1"/>
</dbReference>
<dbReference type="InterPro" id="IPR031985">
    <property type="entry name" value="DUF4787"/>
</dbReference>
<keyword evidence="1" id="KW-0732">Signal</keyword>
<proteinExistence type="predicted"/>
<dbReference type="PANTHER" id="PTHR35455">
    <property type="entry name" value="UNNAMED PRODUCT"/>
    <property type="match status" value="1"/>
</dbReference>
<sequence>MILSFIQYIWLLLALVVLLPQIQSEVVTFRFPEYDYKETSKNELAFREYESACDQSTRCSIFDGIDKTKCVRECVSPSCYHEIYKFDEVCHSLTNRAVDLESANHDMPVQLHGPAFC</sequence>
<feature type="signal peptide" evidence="1">
    <location>
        <begin position="1"/>
        <end position="24"/>
    </location>
</feature>
<protein>
    <submittedName>
        <fullName evidence="2">(northern house mosquito) hypothetical protein</fullName>
    </submittedName>
</protein>
<dbReference type="EMBL" id="HBUE01145559">
    <property type="protein sequence ID" value="CAG6502752.1"/>
    <property type="molecule type" value="Transcribed_RNA"/>
</dbReference>
<feature type="chain" id="PRO_5036428063" evidence="1">
    <location>
        <begin position="25"/>
        <end position="117"/>
    </location>
</feature>
<accession>A0A8D8GAL9</accession>
<organism evidence="2">
    <name type="scientific">Culex pipiens</name>
    <name type="common">House mosquito</name>
    <dbReference type="NCBI Taxonomy" id="7175"/>
    <lineage>
        <taxon>Eukaryota</taxon>
        <taxon>Metazoa</taxon>
        <taxon>Ecdysozoa</taxon>
        <taxon>Arthropoda</taxon>
        <taxon>Hexapoda</taxon>
        <taxon>Insecta</taxon>
        <taxon>Pterygota</taxon>
        <taxon>Neoptera</taxon>
        <taxon>Endopterygota</taxon>
        <taxon>Diptera</taxon>
        <taxon>Nematocera</taxon>
        <taxon>Culicoidea</taxon>
        <taxon>Culicidae</taxon>
        <taxon>Culicinae</taxon>
        <taxon>Culicini</taxon>
        <taxon>Culex</taxon>
        <taxon>Culex</taxon>
    </lineage>
</organism>
<reference evidence="2" key="1">
    <citation type="submission" date="2021-05" db="EMBL/GenBank/DDBJ databases">
        <authorList>
            <person name="Alioto T."/>
            <person name="Alioto T."/>
            <person name="Gomez Garrido J."/>
        </authorList>
    </citation>
    <scope>NUCLEOTIDE SEQUENCE</scope>
</reference>
<name>A0A8D8GAL9_CULPI</name>
<dbReference type="Pfam" id="PF16029">
    <property type="entry name" value="DUF4787"/>
    <property type="match status" value="1"/>
</dbReference>
<evidence type="ECO:0000256" key="1">
    <source>
        <dbReference type="SAM" id="SignalP"/>
    </source>
</evidence>
<dbReference type="EMBL" id="HBUE01250425">
    <property type="protein sequence ID" value="CAG6553995.1"/>
    <property type="molecule type" value="Transcribed_RNA"/>
</dbReference>
<dbReference type="AlphaFoldDB" id="A0A8D8GAL9"/>
<evidence type="ECO:0000313" key="2">
    <source>
        <dbReference type="EMBL" id="CAG6502752.1"/>
    </source>
</evidence>